<dbReference type="SUPFAM" id="SSF103473">
    <property type="entry name" value="MFS general substrate transporter"/>
    <property type="match status" value="1"/>
</dbReference>
<feature type="transmembrane region" description="Helical" evidence="5">
    <location>
        <begin position="379"/>
        <end position="398"/>
    </location>
</feature>
<dbReference type="Proteomes" id="UP000011014">
    <property type="component" value="Unassembled WGS sequence"/>
</dbReference>
<keyword evidence="4 5" id="KW-0472">Membrane</keyword>
<evidence type="ECO:0000256" key="2">
    <source>
        <dbReference type="ARBA" id="ARBA00022692"/>
    </source>
</evidence>
<sequence>MKIEPENHEIKEKPPKMEREDLLEESKLGFDFFFTKFPHVSKIQILWFFLVNYCWVVGGLVQLLTIKRYQILTDFRCRSTLDTRYNTSYEEGLLFSPKDSCSQFANIDSLCSSNMSLEACLRQLADNSGSLEIEACSSGYIFDKSVFTRTVTTDFELVCENAYIESTISSIFFAAGTGTFVYTMEVIGPKYRTWFGCMTQGIFAVGYALLSLVGYLLKDWQDQMIVLTLAPVFVIPIFLYLPYSTAWIYSQKQYKDARENVKLIGKKYAIETDEKFLDELENSEIGCFFNEKNIKKILIIDQFKKDLFKPKKMRLITLVEMYQWFSTTLVFYGLGLGVGNLGSNLFLSNFINAMIDIICYILLPFFMDMKCIGRKYGTVWTMLLGSVGCFLTAVFDYLENENPENSSYGILKATCAFAGKFGVAGTFGIVYVHASEMFPTPVRGIGVGLSSAGGRLGGMIAPLINGLGNKTSWLPFIVFGVLGLGQIFTAFLLPETLGVPMLTTIEEAEEFYHCPENFKKSAEEKQIE</sequence>
<reference evidence="6" key="1">
    <citation type="journal article" date="2010" name="Science">
        <title>Plasticity of animal genome architecture unmasked by rapid evolution of a pelagic tunicate.</title>
        <authorList>
            <person name="Denoeud F."/>
            <person name="Henriet S."/>
            <person name="Mungpakdee S."/>
            <person name="Aury J.M."/>
            <person name="Da Silva C."/>
            <person name="Brinkmann H."/>
            <person name="Mikhaleva J."/>
            <person name="Olsen L.C."/>
            <person name="Jubin C."/>
            <person name="Canestro C."/>
            <person name="Bouquet J.M."/>
            <person name="Danks G."/>
            <person name="Poulain J."/>
            <person name="Campsteijn C."/>
            <person name="Adamski M."/>
            <person name="Cross I."/>
            <person name="Yadetie F."/>
            <person name="Muffato M."/>
            <person name="Louis A."/>
            <person name="Butcher S."/>
            <person name="Tsagkogeorga G."/>
            <person name="Konrad A."/>
            <person name="Singh S."/>
            <person name="Jensen M.F."/>
            <person name="Cong E.H."/>
            <person name="Eikeseth-Otteraa H."/>
            <person name="Noel B."/>
            <person name="Anthouard V."/>
            <person name="Porcel B.M."/>
            <person name="Kachouri-Lafond R."/>
            <person name="Nishino A."/>
            <person name="Ugolini M."/>
            <person name="Chourrout P."/>
            <person name="Nishida H."/>
            <person name="Aasland R."/>
            <person name="Huzurbazar S."/>
            <person name="Westhof E."/>
            <person name="Delsuc F."/>
            <person name="Lehrach H."/>
            <person name="Reinhardt R."/>
            <person name="Weissenbach J."/>
            <person name="Roy S.W."/>
            <person name="Artiguenave F."/>
            <person name="Postlethwait J.H."/>
            <person name="Manak J.R."/>
            <person name="Thompson E.M."/>
            <person name="Jaillon O."/>
            <person name="Du Pasquier L."/>
            <person name="Boudinot P."/>
            <person name="Liberles D.A."/>
            <person name="Volff J.N."/>
            <person name="Philippe H."/>
            <person name="Lenhard B."/>
            <person name="Roest Crollius H."/>
            <person name="Wincker P."/>
            <person name="Chourrout D."/>
        </authorList>
    </citation>
    <scope>NUCLEOTIDE SEQUENCE [LARGE SCALE GENOMIC DNA]</scope>
</reference>
<feature type="transmembrane region" description="Helical" evidence="5">
    <location>
        <begin position="223"/>
        <end position="243"/>
    </location>
</feature>
<evidence type="ECO:0000256" key="5">
    <source>
        <dbReference type="SAM" id="Phobius"/>
    </source>
</evidence>
<dbReference type="GO" id="GO:0022857">
    <property type="term" value="F:transmembrane transporter activity"/>
    <property type="evidence" value="ECO:0007669"/>
    <property type="project" value="InterPro"/>
</dbReference>
<feature type="transmembrane region" description="Helical" evidence="5">
    <location>
        <begin position="45"/>
        <end position="66"/>
    </location>
</feature>
<keyword evidence="3 5" id="KW-1133">Transmembrane helix</keyword>
<feature type="transmembrane region" description="Helical" evidence="5">
    <location>
        <begin position="410"/>
        <end position="432"/>
    </location>
</feature>
<protein>
    <recommendedName>
        <fullName evidence="7">Major facilitator superfamily (MFS) profile domain-containing protein</fullName>
    </recommendedName>
</protein>
<organism evidence="6">
    <name type="scientific">Oikopleura dioica</name>
    <name type="common">Tunicate</name>
    <dbReference type="NCBI Taxonomy" id="34765"/>
    <lineage>
        <taxon>Eukaryota</taxon>
        <taxon>Metazoa</taxon>
        <taxon>Chordata</taxon>
        <taxon>Tunicata</taxon>
        <taxon>Appendicularia</taxon>
        <taxon>Copelata</taxon>
        <taxon>Oikopleuridae</taxon>
        <taxon>Oikopleura</taxon>
    </lineage>
</organism>
<feature type="transmembrane region" description="Helical" evidence="5">
    <location>
        <begin position="473"/>
        <end position="493"/>
    </location>
</feature>
<feature type="transmembrane region" description="Helical" evidence="5">
    <location>
        <begin position="315"/>
        <end position="334"/>
    </location>
</feature>
<dbReference type="Gene3D" id="1.20.1250.20">
    <property type="entry name" value="MFS general substrate transporter like domains"/>
    <property type="match status" value="1"/>
</dbReference>
<comment type="subcellular location">
    <subcellularLocation>
        <location evidence="1">Membrane</location>
        <topology evidence="1">Multi-pass membrane protein</topology>
    </subcellularLocation>
</comment>
<gene>
    <name evidence="6" type="ORF">GSOID_T00027027001</name>
</gene>
<dbReference type="PANTHER" id="PTHR24064">
    <property type="entry name" value="SOLUTE CARRIER FAMILY 22 MEMBER"/>
    <property type="match status" value="1"/>
</dbReference>
<feature type="transmembrane region" description="Helical" evidence="5">
    <location>
        <begin position="346"/>
        <end position="367"/>
    </location>
</feature>
<feature type="transmembrane region" description="Helical" evidence="5">
    <location>
        <begin position="444"/>
        <end position="467"/>
    </location>
</feature>
<evidence type="ECO:0000256" key="4">
    <source>
        <dbReference type="ARBA" id="ARBA00023136"/>
    </source>
</evidence>
<dbReference type="InterPro" id="IPR036259">
    <property type="entry name" value="MFS_trans_sf"/>
</dbReference>
<keyword evidence="2 5" id="KW-0812">Transmembrane</keyword>
<proteinExistence type="predicted"/>
<dbReference type="InterPro" id="IPR005828">
    <property type="entry name" value="MFS_sugar_transport-like"/>
</dbReference>
<feature type="transmembrane region" description="Helical" evidence="5">
    <location>
        <begin position="194"/>
        <end position="217"/>
    </location>
</feature>
<evidence type="ECO:0008006" key="7">
    <source>
        <dbReference type="Google" id="ProtNLM"/>
    </source>
</evidence>
<evidence type="ECO:0000256" key="1">
    <source>
        <dbReference type="ARBA" id="ARBA00004141"/>
    </source>
</evidence>
<name>E4YIB1_OIKDI</name>
<evidence type="ECO:0000313" key="6">
    <source>
        <dbReference type="EMBL" id="CBY35222.1"/>
    </source>
</evidence>
<evidence type="ECO:0000256" key="3">
    <source>
        <dbReference type="ARBA" id="ARBA00022989"/>
    </source>
</evidence>
<dbReference type="AlphaFoldDB" id="E4YIB1"/>
<accession>E4YIB1</accession>
<dbReference type="GO" id="GO:0016020">
    <property type="term" value="C:membrane"/>
    <property type="evidence" value="ECO:0007669"/>
    <property type="project" value="UniProtKB-SubCell"/>
</dbReference>
<dbReference type="EMBL" id="FN654602">
    <property type="protein sequence ID" value="CBY35222.1"/>
    <property type="molecule type" value="Genomic_DNA"/>
</dbReference>
<dbReference type="Pfam" id="PF00083">
    <property type="entry name" value="Sugar_tr"/>
    <property type="match status" value="1"/>
</dbReference>